<gene>
    <name evidence="2" type="ORF">GCM10010405_37100</name>
</gene>
<evidence type="ECO:0000256" key="1">
    <source>
        <dbReference type="SAM" id="MobiDB-lite"/>
    </source>
</evidence>
<protein>
    <recommendedName>
        <fullName evidence="4">Nitroreductase</fullName>
    </recommendedName>
</protein>
<dbReference type="Gene3D" id="3.40.109.10">
    <property type="entry name" value="NADH Oxidase"/>
    <property type="match status" value="2"/>
</dbReference>
<proteinExistence type="predicted"/>
<feature type="compositionally biased region" description="Pro residues" evidence="1">
    <location>
        <begin position="46"/>
        <end position="62"/>
    </location>
</feature>
<feature type="region of interest" description="Disordered" evidence="1">
    <location>
        <begin position="1"/>
        <end position="64"/>
    </location>
</feature>
<comment type="caution">
    <text evidence="2">The sequence shown here is derived from an EMBL/GenBank/DDBJ whole genome shotgun (WGS) entry which is preliminary data.</text>
</comment>
<sequence>MTTPTTPTTPAPSTSPATARAHGSVAAALARARSPEEPGPDRDPGPLVPARPGPALPVPPAGPGELPLETVLRLSLAAVERSGRLRPHPSAGGCHPVGAHLLVGPGCPLPPGRYAYDPLTHRVHARGPAPAGAPAGAVVVLTVTPRRTAAHYGHRAWPLLLLDAGHAAAALVLAARAHGAAGTPVRPAVCPDAPGPLLAAAAGLDRPAGEEDEHPLAAVRLTTPETASDPRPLARWADGGAGGGRARPTVGEDGDDGGEDAGALLRVLTDASPHGTGEDWWTPPAVRPAPTARDLLARRSAPPPLTDAVDHADLGAVLAAASAADPAGLTWCAAVGGPRPALLAPDRTPAPDAPGGPRRLAVGEARPTLALWAARQGWIADAGAVLLACGCPDDAPPHRVRAAHLGAGHAVGTAQAVATRLGLRSRPIGSWQGADLGAALGERPGRTWVVHGLALAGPARKERKEGARP</sequence>
<evidence type="ECO:0000313" key="3">
    <source>
        <dbReference type="Proteomes" id="UP001501638"/>
    </source>
</evidence>
<dbReference type="InterPro" id="IPR000415">
    <property type="entry name" value="Nitroreductase-like"/>
</dbReference>
<keyword evidence="3" id="KW-1185">Reference proteome</keyword>
<feature type="region of interest" description="Disordered" evidence="1">
    <location>
        <begin position="224"/>
        <end position="256"/>
    </location>
</feature>
<dbReference type="EMBL" id="BAAASZ010000026">
    <property type="protein sequence ID" value="GAA2450108.1"/>
    <property type="molecule type" value="Genomic_DNA"/>
</dbReference>
<name>A0ABP5XBG6_9ACTN</name>
<dbReference type="RefSeq" id="WP_344324386.1">
    <property type="nucleotide sequence ID" value="NZ_BAAASZ010000026.1"/>
</dbReference>
<organism evidence="2 3">
    <name type="scientific">Streptomyces macrosporus</name>
    <dbReference type="NCBI Taxonomy" id="44032"/>
    <lineage>
        <taxon>Bacteria</taxon>
        <taxon>Bacillati</taxon>
        <taxon>Actinomycetota</taxon>
        <taxon>Actinomycetes</taxon>
        <taxon>Kitasatosporales</taxon>
        <taxon>Streptomycetaceae</taxon>
        <taxon>Streptomyces</taxon>
    </lineage>
</organism>
<reference evidence="3" key="1">
    <citation type="journal article" date="2019" name="Int. J. Syst. Evol. Microbiol.">
        <title>The Global Catalogue of Microorganisms (GCM) 10K type strain sequencing project: providing services to taxonomists for standard genome sequencing and annotation.</title>
        <authorList>
            <consortium name="The Broad Institute Genomics Platform"/>
            <consortium name="The Broad Institute Genome Sequencing Center for Infectious Disease"/>
            <person name="Wu L."/>
            <person name="Ma J."/>
        </authorList>
    </citation>
    <scope>NUCLEOTIDE SEQUENCE [LARGE SCALE GENOMIC DNA]</scope>
    <source>
        <strain evidence="3">JCM 6305</strain>
    </source>
</reference>
<feature type="compositionally biased region" description="Basic and acidic residues" evidence="1">
    <location>
        <begin position="33"/>
        <end position="44"/>
    </location>
</feature>
<dbReference type="Proteomes" id="UP001501638">
    <property type="component" value="Unassembled WGS sequence"/>
</dbReference>
<accession>A0ABP5XBG6</accession>
<evidence type="ECO:0000313" key="2">
    <source>
        <dbReference type="EMBL" id="GAA2450108.1"/>
    </source>
</evidence>
<dbReference type="SUPFAM" id="SSF55469">
    <property type="entry name" value="FMN-dependent nitroreductase-like"/>
    <property type="match status" value="2"/>
</dbReference>
<feature type="compositionally biased region" description="Low complexity" evidence="1">
    <location>
        <begin position="1"/>
        <end position="19"/>
    </location>
</feature>
<evidence type="ECO:0008006" key="4">
    <source>
        <dbReference type="Google" id="ProtNLM"/>
    </source>
</evidence>